<dbReference type="Proteomes" id="UP000724584">
    <property type="component" value="Unassembled WGS sequence"/>
</dbReference>
<sequence>MGVTRKRIPNTTSFPTRIRRQCRTCVQCAKAKRKCDQTEPACSRCRGKGVDCNYPPQRNDLIPLGEHESMLEMVDILPERGENCAFSAVTPVSRTLSPSHPTEITVSHPGTDTVNYGWFLTPESWTRQYGLSEPQPDLTASQRSLPHFINKLKAWMAAWVADGHCPILHQQLYQDGMPECVEDAYTALAAYNLASPSGKPTALQIVQNRLDKLLSQYPQPDPSTLDGISPACLLDTPTHLARTQALFTYQLITLFDGDIRARVEAERHATTLILWCRQLLESAQLDCAAATMLSPTTPNPTTLPPNTDETLSLTPPLPSRPNPITTTIPPSTSTPPSPLTLPPAPPPSLLPPSSLLPDPSTLFQTWIPSESARRIYLAATCMLAVYDTLRNGWASCPGGVAFTAQRGLWEARSGGEWMGVLTEMRMRGEGGGGGDGGGRPGEVDEFAVGLLEITCGVEHVESWCFERGGG</sequence>
<comment type="caution">
    <text evidence="1">The sequence shown here is derived from an EMBL/GenBank/DDBJ whole genome shotgun (WGS) entry which is preliminary data.</text>
</comment>
<evidence type="ECO:0000313" key="2">
    <source>
        <dbReference type="Proteomes" id="UP000724584"/>
    </source>
</evidence>
<name>A0ACB7P0J3_9PEZI</name>
<reference evidence="1 2" key="1">
    <citation type="journal article" date="2021" name="Nat. Commun.">
        <title>Genetic determinants of endophytism in the Arabidopsis root mycobiome.</title>
        <authorList>
            <person name="Mesny F."/>
            <person name="Miyauchi S."/>
            <person name="Thiergart T."/>
            <person name="Pickel B."/>
            <person name="Atanasova L."/>
            <person name="Karlsson M."/>
            <person name="Huettel B."/>
            <person name="Barry K.W."/>
            <person name="Haridas S."/>
            <person name="Chen C."/>
            <person name="Bauer D."/>
            <person name="Andreopoulos W."/>
            <person name="Pangilinan J."/>
            <person name="LaButti K."/>
            <person name="Riley R."/>
            <person name="Lipzen A."/>
            <person name="Clum A."/>
            <person name="Drula E."/>
            <person name="Henrissat B."/>
            <person name="Kohler A."/>
            <person name="Grigoriev I.V."/>
            <person name="Martin F.M."/>
            <person name="Hacquard S."/>
        </authorList>
    </citation>
    <scope>NUCLEOTIDE SEQUENCE [LARGE SCALE GENOMIC DNA]</scope>
    <source>
        <strain evidence="1 2">MPI-SDFR-AT-0079</strain>
    </source>
</reference>
<accession>A0ACB7P0J3</accession>
<gene>
    <name evidence="1" type="ORF">F5144DRAFT_593711</name>
</gene>
<proteinExistence type="predicted"/>
<keyword evidence="2" id="KW-1185">Reference proteome</keyword>
<protein>
    <submittedName>
        <fullName evidence="1">Uncharacterized protein</fullName>
    </submittedName>
</protein>
<dbReference type="EMBL" id="JAGIZQ010000005">
    <property type="protein sequence ID" value="KAH6627508.1"/>
    <property type="molecule type" value="Genomic_DNA"/>
</dbReference>
<organism evidence="1 2">
    <name type="scientific">Chaetomium tenue</name>
    <dbReference type="NCBI Taxonomy" id="1854479"/>
    <lineage>
        <taxon>Eukaryota</taxon>
        <taxon>Fungi</taxon>
        <taxon>Dikarya</taxon>
        <taxon>Ascomycota</taxon>
        <taxon>Pezizomycotina</taxon>
        <taxon>Sordariomycetes</taxon>
        <taxon>Sordariomycetidae</taxon>
        <taxon>Sordariales</taxon>
        <taxon>Chaetomiaceae</taxon>
        <taxon>Chaetomium</taxon>
    </lineage>
</organism>
<evidence type="ECO:0000313" key="1">
    <source>
        <dbReference type="EMBL" id="KAH6627508.1"/>
    </source>
</evidence>